<keyword evidence="8" id="KW-1133">Transmembrane helix</keyword>
<feature type="modified residue" description="4-aspartylphosphate" evidence="6">
    <location>
        <position position="1032"/>
    </location>
</feature>
<organism evidence="11 12">
    <name type="scientific">Russula ochroleuca</name>
    <dbReference type="NCBI Taxonomy" id="152965"/>
    <lineage>
        <taxon>Eukaryota</taxon>
        <taxon>Fungi</taxon>
        <taxon>Dikarya</taxon>
        <taxon>Basidiomycota</taxon>
        <taxon>Agaricomycotina</taxon>
        <taxon>Agaricomycetes</taxon>
        <taxon>Russulales</taxon>
        <taxon>Russulaceae</taxon>
        <taxon>Russula</taxon>
    </lineage>
</organism>
<dbReference type="PANTHER" id="PTHR43047">
    <property type="entry name" value="TWO-COMPONENT HISTIDINE PROTEIN KINASE"/>
    <property type="match status" value="1"/>
</dbReference>
<dbReference type="PANTHER" id="PTHR43047:SF66">
    <property type="entry name" value="HISKA"/>
    <property type="match status" value="1"/>
</dbReference>
<dbReference type="InterPro" id="IPR036890">
    <property type="entry name" value="HATPase_C_sf"/>
</dbReference>
<evidence type="ECO:0000256" key="6">
    <source>
        <dbReference type="PROSITE-ProRule" id="PRU00169"/>
    </source>
</evidence>
<keyword evidence="12" id="KW-1185">Reference proteome</keyword>
<dbReference type="SUPFAM" id="SSF55874">
    <property type="entry name" value="ATPase domain of HSP90 chaperone/DNA topoisomerase II/histidine kinase"/>
    <property type="match status" value="1"/>
</dbReference>
<dbReference type="InterPro" id="IPR011006">
    <property type="entry name" value="CheY-like_superfamily"/>
</dbReference>
<dbReference type="PROSITE" id="PS50110">
    <property type="entry name" value="RESPONSE_REGULATORY"/>
    <property type="match status" value="1"/>
</dbReference>
<dbReference type="SUPFAM" id="SSF52172">
    <property type="entry name" value="CheY-like"/>
    <property type="match status" value="1"/>
</dbReference>
<feature type="region of interest" description="Disordered" evidence="7">
    <location>
        <begin position="121"/>
        <end position="158"/>
    </location>
</feature>
<evidence type="ECO:0000256" key="8">
    <source>
        <dbReference type="SAM" id="Phobius"/>
    </source>
</evidence>
<feature type="domain" description="Response regulatory" evidence="10">
    <location>
        <begin position="980"/>
        <end position="1097"/>
    </location>
</feature>
<evidence type="ECO:0000313" key="11">
    <source>
        <dbReference type="EMBL" id="KAF8470323.1"/>
    </source>
</evidence>
<evidence type="ECO:0000256" key="2">
    <source>
        <dbReference type="ARBA" id="ARBA00012438"/>
    </source>
</evidence>
<sequence>MIARSSTSWAPSCSHSGTAISFHATATTTSSTKWTSQDMPMSSPSHRREFSVKKPFEPPPRRTSRSLSLDEPNADPEAPVLPPPVAAIPTTYNRPKKTIRIDGGRGLRVYWARFRRRLGTGTSPSTSSLVDGSAQGSNDGLRSDVQGGRQGEDDAEVDEVVIDRNWSDDIKSSVSLSEQDISLDRPGGHPIAGPNTDRDSDALHTGGFWGLCTPLVILRWRLFPAIIGFFSSKLPNQKSERHYVKENWFVRKPLAMWSSLFLVVNWALNAALVPGPILLIDKIFVYGIAPACTFPVLVLVIYDWPRDRPNAYQVVLAIATWSWAIYILLYILLCGQYNPNFSLFSCGKRDFLGLFYFACAVPTVALFGLCQKRLSAVICAIIWACFASVVVLPYRKIWTRNILDFIIFQGFLVCVHYMLETSERRLYVLRDQLKVQFRATQKAQINERKAADSKRRLTSYVFHEVRVPLNTALLAVQNMEASGIVPRAQEIEFKALEGSLSMMSKVLNDVLDFNRMDSGRFESVSRPYSFHQVMRGLFVPLRLATDARQLELVTDLDPCIDKVARDAVHIARGLDPESVPEQDGDGIVVGDETRLMQIITNLASNACKFTPPGGLLRIATRLILPACSHRNLSGENGMREGGGTENAEREGDEMSDAPQLSAHTLDRHNRWHAPPRDWIVVRIEVTDTGYGIPPKEMVQTKLFSAFNQTEQGKQQGGKGTGLGLALVRQIVKRSGGRLGVTSRVGKGSTFWVELPLGIGSQAIVSRTPALPSLGDEELPNGRSNHLPMGLVNTVPGELPATPRLIIETAPLKASSVSPGGSGSGAISSSGSQRSSSAMHTLMEQGGLVEIGPKADRSPSVITRTIGDTLALATTPEREAENPADTLILPPPLTLIPPPLPSPISPISPTLEIPGTPCRTPSTSEMPKASTNSATSHCPCPSPVLTSSNDAPISQIQPQQQQQASSSRPGGLPTTFQPGLRVLVVDDDALTRTMMNRMLTRLGCKVSTAENGEIALEMVLSGYGGRFAVVFLDNQMPVMSGLTMVTKLRKARRNDFVVGVTGNALLLDQEEYLAAGVDRVLIKPVLERSLRSMLALASERQAASATENGEPP</sequence>
<comment type="caution">
    <text evidence="11">The sequence shown here is derived from an EMBL/GenBank/DDBJ whole genome shotgun (WGS) entry which is preliminary data.</text>
</comment>
<dbReference type="Pfam" id="PF00072">
    <property type="entry name" value="Response_reg"/>
    <property type="match status" value="1"/>
</dbReference>
<dbReference type="Pfam" id="PF00512">
    <property type="entry name" value="HisKA"/>
    <property type="match status" value="1"/>
</dbReference>
<dbReference type="PRINTS" id="PR00344">
    <property type="entry name" value="BCTRLSENSOR"/>
</dbReference>
<dbReference type="OrthoDB" id="60033at2759"/>
<feature type="transmembrane region" description="Helical" evidence="8">
    <location>
        <begin position="353"/>
        <end position="370"/>
    </location>
</feature>
<dbReference type="SMART" id="SM00448">
    <property type="entry name" value="REC"/>
    <property type="match status" value="1"/>
</dbReference>
<dbReference type="InterPro" id="IPR003594">
    <property type="entry name" value="HATPase_dom"/>
</dbReference>
<feature type="transmembrane region" description="Helical" evidence="8">
    <location>
        <begin position="253"/>
        <end position="277"/>
    </location>
</feature>
<feature type="transmembrane region" description="Helical" evidence="8">
    <location>
        <begin position="314"/>
        <end position="333"/>
    </location>
</feature>
<reference evidence="11" key="2">
    <citation type="journal article" date="2020" name="Nat. Commun.">
        <title>Large-scale genome sequencing of mycorrhizal fungi provides insights into the early evolution of symbiotic traits.</title>
        <authorList>
            <person name="Miyauchi S."/>
            <person name="Kiss E."/>
            <person name="Kuo A."/>
            <person name="Drula E."/>
            <person name="Kohler A."/>
            <person name="Sanchez-Garcia M."/>
            <person name="Morin E."/>
            <person name="Andreopoulos B."/>
            <person name="Barry K.W."/>
            <person name="Bonito G."/>
            <person name="Buee M."/>
            <person name="Carver A."/>
            <person name="Chen C."/>
            <person name="Cichocki N."/>
            <person name="Clum A."/>
            <person name="Culley D."/>
            <person name="Crous P.W."/>
            <person name="Fauchery L."/>
            <person name="Girlanda M."/>
            <person name="Hayes R.D."/>
            <person name="Keri Z."/>
            <person name="LaButti K."/>
            <person name="Lipzen A."/>
            <person name="Lombard V."/>
            <person name="Magnuson J."/>
            <person name="Maillard F."/>
            <person name="Murat C."/>
            <person name="Nolan M."/>
            <person name="Ohm R.A."/>
            <person name="Pangilinan J."/>
            <person name="Pereira M.F."/>
            <person name="Perotto S."/>
            <person name="Peter M."/>
            <person name="Pfister S."/>
            <person name="Riley R."/>
            <person name="Sitrit Y."/>
            <person name="Stielow J.B."/>
            <person name="Szollosi G."/>
            <person name="Zifcakova L."/>
            <person name="Stursova M."/>
            <person name="Spatafora J.W."/>
            <person name="Tedersoo L."/>
            <person name="Vaario L.M."/>
            <person name="Yamada A."/>
            <person name="Yan M."/>
            <person name="Wang P."/>
            <person name="Xu J."/>
            <person name="Bruns T."/>
            <person name="Baldrian P."/>
            <person name="Vilgalys R."/>
            <person name="Dunand C."/>
            <person name="Henrissat B."/>
            <person name="Grigoriev I.V."/>
            <person name="Hibbett D."/>
            <person name="Nagy L.G."/>
            <person name="Martin F.M."/>
        </authorList>
    </citation>
    <scope>NUCLEOTIDE SEQUENCE</scope>
    <source>
        <strain evidence="11">Prilba</strain>
    </source>
</reference>
<feature type="transmembrane region" description="Helical" evidence="8">
    <location>
        <begin position="283"/>
        <end position="302"/>
    </location>
</feature>
<reference evidence="11" key="1">
    <citation type="submission" date="2019-10" db="EMBL/GenBank/DDBJ databases">
        <authorList>
            <consortium name="DOE Joint Genome Institute"/>
            <person name="Kuo A."/>
            <person name="Miyauchi S."/>
            <person name="Kiss E."/>
            <person name="Drula E."/>
            <person name="Kohler A."/>
            <person name="Sanchez-Garcia M."/>
            <person name="Andreopoulos B."/>
            <person name="Barry K.W."/>
            <person name="Bonito G."/>
            <person name="Buee M."/>
            <person name="Carver A."/>
            <person name="Chen C."/>
            <person name="Cichocki N."/>
            <person name="Clum A."/>
            <person name="Culley D."/>
            <person name="Crous P.W."/>
            <person name="Fauchery L."/>
            <person name="Girlanda M."/>
            <person name="Hayes R."/>
            <person name="Keri Z."/>
            <person name="LaButti K."/>
            <person name="Lipzen A."/>
            <person name="Lombard V."/>
            <person name="Magnuson J."/>
            <person name="Maillard F."/>
            <person name="Morin E."/>
            <person name="Murat C."/>
            <person name="Nolan M."/>
            <person name="Ohm R."/>
            <person name="Pangilinan J."/>
            <person name="Pereira M."/>
            <person name="Perotto S."/>
            <person name="Peter M."/>
            <person name="Riley R."/>
            <person name="Sitrit Y."/>
            <person name="Stielow B."/>
            <person name="Szollosi G."/>
            <person name="Zifcakova L."/>
            <person name="Stursova M."/>
            <person name="Spatafora J.W."/>
            <person name="Tedersoo L."/>
            <person name="Vaario L.-M."/>
            <person name="Yamada A."/>
            <person name="Yan M."/>
            <person name="Wang P."/>
            <person name="Xu J."/>
            <person name="Bruns T."/>
            <person name="Baldrian P."/>
            <person name="Vilgalys R."/>
            <person name="Henrissat B."/>
            <person name="Grigoriev I.V."/>
            <person name="Hibbett D."/>
            <person name="Nagy L.G."/>
            <person name="Martin F.M."/>
        </authorList>
    </citation>
    <scope>NUCLEOTIDE SEQUENCE</scope>
    <source>
        <strain evidence="11">Prilba</strain>
    </source>
</reference>
<dbReference type="Gene3D" id="1.10.287.130">
    <property type="match status" value="1"/>
</dbReference>
<evidence type="ECO:0000256" key="4">
    <source>
        <dbReference type="ARBA" id="ARBA00022679"/>
    </source>
</evidence>
<evidence type="ECO:0000259" key="9">
    <source>
        <dbReference type="PROSITE" id="PS50109"/>
    </source>
</evidence>
<dbReference type="GO" id="GO:0000155">
    <property type="term" value="F:phosphorelay sensor kinase activity"/>
    <property type="evidence" value="ECO:0007669"/>
    <property type="project" value="InterPro"/>
</dbReference>
<keyword evidence="5" id="KW-0418">Kinase</keyword>
<dbReference type="Gene3D" id="3.30.565.10">
    <property type="entry name" value="Histidine kinase-like ATPase, C-terminal domain"/>
    <property type="match status" value="1"/>
</dbReference>
<feature type="region of interest" description="Disordered" evidence="7">
    <location>
        <begin position="26"/>
        <end position="89"/>
    </location>
</feature>
<dbReference type="CDD" id="cd00082">
    <property type="entry name" value="HisKA"/>
    <property type="match status" value="1"/>
</dbReference>
<dbReference type="InterPro" id="IPR004358">
    <property type="entry name" value="Sig_transdc_His_kin-like_C"/>
</dbReference>
<feature type="region of interest" description="Disordered" evidence="7">
    <location>
        <begin position="871"/>
        <end position="976"/>
    </location>
</feature>
<dbReference type="CDD" id="cd17546">
    <property type="entry name" value="REC_hyHK_CKI1_RcsC-like"/>
    <property type="match status" value="1"/>
</dbReference>
<feature type="region of interest" description="Disordered" evidence="7">
    <location>
        <begin position="633"/>
        <end position="658"/>
    </location>
</feature>
<feature type="compositionally biased region" description="Low complexity" evidence="7">
    <location>
        <begin position="814"/>
        <end position="836"/>
    </location>
</feature>
<dbReference type="GO" id="GO:0005886">
    <property type="term" value="C:plasma membrane"/>
    <property type="evidence" value="ECO:0007669"/>
    <property type="project" value="TreeGrafter"/>
</dbReference>
<evidence type="ECO:0000256" key="1">
    <source>
        <dbReference type="ARBA" id="ARBA00000085"/>
    </source>
</evidence>
<feature type="compositionally biased region" description="Low complexity" evidence="7">
    <location>
        <begin position="26"/>
        <end position="36"/>
    </location>
</feature>
<dbReference type="Proteomes" id="UP000759537">
    <property type="component" value="Unassembled WGS sequence"/>
</dbReference>
<keyword evidence="3 6" id="KW-0597">Phosphoprotein</keyword>
<feature type="compositionally biased region" description="Low complexity" evidence="7">
    <location>
        <begin position="950"/>
        <end position="966"/>
    </location>
</feature>
<proteinExistence type="predicted"/>
<name>A0A9P5JXM0_9AGAM</name>
<dbReference type="InterPro" id="IPR001789">
    <property type="entry name" value="Sig_transdc_resp-reg_receiver"/>
</dbReference>
<dbReference type="Pfam" id="PF02518">
    <property type="entry name" value="HATPase_c"/>
    <property type="match status" value="1"/>
</dbReference>
<dbReference type="EMBL" id="WHVB01000026">
    <property type="protein sequence ID" value="KAF8470323.1"/>
    <property type="molecule type" value="Genomic_DNA"/>
</dbReference>
<dbReference type="Gene3D" id="3.40.50.2300">
    <property type="match status" value="1"/>
</dbReference>
<dbReference type="SMART" id="SM00387">
    <property type="entry name" value="HATPase_c"/>
    <property type="match status" value="1"/>
</dbReference>
<dbReference type="SUPFAM" id="SSF47384">
    <property type="entry name" value="Homodimeric domain of signal transducing histidine kinase"/>
    <property type="match status" value="1"/>
</dbReference>
<feature type="compositionally biased region" description="Pro residues" evidence="7">
    <location>
        <begin position="888"/>
        <end position="905"/>
    </location>
</feature>
<evidence type="ECO:0000256" key="5">
    <source>
        <dbReference type="ARBA" id="ARBA00022777"/>
    </source>
</evidence>
<protein>
    <recommendedName>
        <fullName evidence="2">histidine kinase</fullName>
        <ecNumber evidence="2">2.7.13.3</ecNumber>
    </recommendedName>
</protein>
<feature type="region of interest" description="Disordered" evidence="7">
    <location>
        <begin position="812"/>
        <end position="837"/>
    </location>
</feature>
<dbReference type="EC" id="2.7.13.3" evidence="2"/>
<evidence type="ECO:0000256" key="7">
    <source>
        <dbReference type="SAM" id="MobiDB-lite"/>
    </source>
</evidence>
<dbReference type="InterPro" id="IPR003661">
    <property type="entry name" value="HisK_dim/P_dom"/>
</dbReference>
<feature type="domain" description="Histidine kinase" evidence="9">
    <location>
        <begin position="460"/>
        <end position="758"/>
    </location>
</feature>
<evidence type="ECO:0000256" key="3">
    <source>
        <dbReference type="ARBA" id="ARBA00022553"/>
    </source>
</evidence>
<dbReference type="GO" id="GO:0009927">
    <property type="term" value="F:histidine phosphotransfer kinase activity"/>
    <property type="evidence" value="ECO:0007669"/>
    <property type="project" value="TreeGrafter"/>
</dbReference>
<feature type="compositionally biased region" description="Basic and acidic residues" evidence="7">
    <location>
        <begin position="46"/>
        <end position="60"/>
    </location>
</feature>
<evidence type="ECO:0000259" key="10">
    <source>
        <dbReference type="PROSITE" id="PS50110"/>
    </source>
</evidence>
<evidence type="ECO:0000313" key="12">
    <source>
        <dbReference type="Proteomes" id="UP000759537"/>
    </source>
</evidence>
<keyword evidence="8" id="KW-0472">Membrane</keyword>
<comment type="catalytic activity">
    <reaction evidence="1">
        <text>ATP + protein L-histidine = ADP + protein N-phospho-L-histidine.</text>
        <dbReference type="EC" id="2.7.13.3"/>
    </reaction>
</comment>
<dbReference type="AlphaFoldDB" id="A0A9P5JXM0"/>
<feature type="transmembrane region" description="Helical" evidence="8">
    <location>
        <begin position="377"/>
        <end position="395"/>
    </location>
</feature>
<dbReference type="SMART" id="SM00388">
    <property type="entry name" value="HisKA"/>
    <property type="match status" value="1"/>
</dbReference>
<dbReference type="InterPro" id="IPR005467">
    <property type="entry name" value="His_kinase_dom"/>
</dbReference>
<keyword evidence="8" id="KW-0812">Transmembrane</keyword>
<feature type="compositionally biased region" description="Polar residues" evidence="7">
    <location>
        <begin position="918"/>
        <end position="935"/>
    </location>
</feature>
<dbReference type="InterPro" id="IPR036097">
    <property type="entry name" value="HisK_dim/P_sf"/>
</dbReference>
<feature type="region of interest" description="Disordered" evidence="7">
    <location>
        <begin position="177"/>
        <end position="197"/>
    </location>
</feature>
<gene>
    <name evidence="11" type="ORF">DFH94DRAFT_772381</name>
</gene>
<keyword evidence="4" id="KW-0808">Transferase</keyword>
<accession>A0A9P5JXM0</accession>
<dbReference type="PROSITE" id="PS50109">
    <property type="entry name" value="HIS_KIN"/>
    <property type="match status" value="1"/>
</dbReference>